<sequence length="439" mass="49686">MGRSVESCLTIFWDDNRGRISETFTNYEAKDLLRKFRMTNRGGSQKPSRITRQKNCCSVSQHVGSRCIREPECFDAPIGVVLAWEDVDQCLNIFQMTNRGRFRNLHELLGKRLLRKVVLMLRLGVVVAWEERGSCLNIFRTTNRGRISETFTNCEAKDCCASESNTSVRVVFGNRSGFDAPLESSWHGWSSGSCLNIFRMTNRGRISETLTNYKAKDLLRIRQIAVGSQKPSRITRQKSCCASESKHVRFANRSGFDASLESSWQRRSGSCLNHIPDGQIAVGFLETFTNYEAKELLRKNFQRITRQKTCCASESNTSVRATGVVLMLRLESSWHGRSVDHVLHIPGRQIAVDLRILHELRGNRPFAQVSQTRRFANRSGFDAPIGVVLAGEERGSCLKHILTTNQGGSQNLHELRGKRLVAHVRQTGRSALYSRTEVV</sequence>
<proteinExistence type="predicted"/>
<organism evidence="1 2">
    <name type="scientific">Senna tora</name>
    <dbReference type="NCBI Taxonomy" id="362788"/>
    <lineage>
        <taxon>Eukaryota</taxon>
        <taxon>Viridiplantae</taxon>
        <taxon>Streptophyta</taxon>
        <taxon>Embryophyta</taxon>
        <taxon>Tracheophyta</taxon>
        <taxon>Spermatophyta</taxon>
        <taxon>Magnoliopsida</taxon>
        <taxon>eudicotyledons</taxon>
        <taxon>Gunneridae</taxon>
        <taxon>Pentapetalae</taxon>
        <taxon>rosids</taxon>
        <taxon>fabids</taxon>
        <taxon>Fabales</taxon>
        <taxon>Fabaceae</taxon>
        <taxon>Caesalpinioideae</taxon>
        <taxon>Cassia clade</taxon>
        <taxon>Senna</taxon>
    </lineage>
</organism>
<keyword evidence="2" id="KW-1185">Reference proteome</keyword>
<evidence type="ECO:0000313" key="2">
    <source>
        <dbReference type="Proteomes" id="UP000634136"/>
    </source>
</evidence>
<evidence type="ECO:0000313" key="1">
    <source>
        <dbReference type="EMBL" id="KAF7835106.1"/>
    </source>
</evidence>
<dbReference type="Proteomes" id="UP000634136">
    <property type="component" value="Unassembled WGS sequence"/>
</dbReference>
<dbReference type="EMBL" id="JAAIUW010000004">
    <property type="protein sequence ID" value="KAF7835106.1"/>
    <property type="molecule type" value="Genomic_DNA"/>
</dbReference>
<reference evidence="1" key="1">
    <citation type="submission" date="2020-09" db="EMBL/GenBank/DDBJ databases">
        <title>Genome-Enabled Discovery of Anthraquinone Biosynthesis in Senna tora.</title>
        <authorList>
            <person name="Kang S.-H."/>
            <person name="Pandey R.P."/>
            <person name="Lee C.-M."/>
            <person name="Sim J.-S."/>
            <person name="Jeong J.-T."/>
            <person name="Choi B.-S."/>
            <person name="Jung M."/>
            <person name="Ginzburg D."/>
            <person name="Zhao K."/>
            <person name="Won S.Y."/>
            <person name="Oh T.-J."/>
            <person name="Yu Y."/>
            <person name="Kim N.-H."/>
            <person name="Lee O.R."/>
            <person name="Lee T.-H."/>
            <person name="Bashyal P."/>
            <person name="Kim T.-S."/>
            <person name="Lee W.-H."/>
            <person name="Kawkins C."/>
            <person name="Kim C.-K."/>
            <person name="Kim J.S."/>
            <person name="Ahn B.O."/>
            <person name="Rhee S.Y."/>
            <person name="Sohng J.K."/>
        </authorList>
    </citation>
    <scope>NUCLEOTIDE SEQUENCE</scope>
    <source>
        <tissue evidence="1">Leaf</tissue>
    </source>
</reference>
<gene>
    <name evidence="1" type="ORF">G2W53_009965</name>
</gene>
<protein>
    <submittedName>
        <fullName evidence="1">Uncharacterized protein</fullName>
    </submittedName>
</protein>
<dbReference type="AlphaFoldDB" id="A0A835C8R8"/>
<comment type="caution">
    <text evidence="1">The sequence shown here is derived from an EMBL/GenBank/DDBJ whole genome shotgun (WGS) entry which is preliminary data.</text>
</comment>
<accession>A0A835C8R8</accession>
<name>A0A835C8R8_9FABA</name>